<evidence type="ECO:0000313" key="2">
    <source>
        <dbReference type="EMBL" id="VEH73345.1"/>
    </source>
</evidence>
<sequence length="275" mass="29920">MPMLGPSRLVGMSELELLRQWPVDNVAAALLKRGDVLDEIGDVSREFPVASVTKLVSAYAIMLAVEEGAVELEQPAGPEGATLEHLLAHASGVKFDSREQQKPVGERRIYSSAGYEWAAEIVEKATGIEFAEYLREGVCEPLGMSSTRLEGSAGHGLVSTVQDLAAFSAEVQDPQLLHPNTVADMRRVHFGGLRGIVPGYGSFKDCTWGLGFEIRGEKDHWMGALPADATGHFGMSGTYLWLAGDYAMVALADREFGDWAKPLWNETNSKIWQAL</sequence>
<reference evidence="2 3" key="1">
    <citation type="submission" date="2018-12" db="EMBL/GenBank/DDBJ databases">
        <authorList>
            <consortium name="Pathogen Informatics"/>
        </authorList>
    </citation>
    <scope>NUCLEOTIDE SEQUENCE [LARGE SCALE GENOMIC DNA]</scope>
    <source>
        <strain evidence="2 3">NCTC934</strain>
    </source>
</reference>
<dbReference type="InterPro" id="IPR001466">
    <property type="entry name" value="Beta-lactam-related"/>
</dbReference>
<protein>
    <submittedName>
        <fullName evidence="2">Beta-lactamase transpeptidase-like protein</fullName>
    </submittedName>
</protein>
<keyword evidence="3" id="KW-1185">Reference proteome</keyword>
<feature type="domain" description="Beta-lactamase-related" evidence="1">
    <location>
        <begin position="47"/>
        <end position="248"/>
    </location>
</feature>
<evidence type="ECO:0000259" key="1">
    <source>
        <dbReference type="Pfam" id="PF00144"/>
    </source>
</evidence>
<dbReference type="Pfam" id="PF00144">
    <property type="entry name" value="Beta-lactamase"/>
    <property type="match status" value="1"/>
</dbReference>
<dbReference type="PANTHER" id="PTHR43283">
    <property type="entry name" value="BETA-LACTAMASE-RELATED"/>
    <property type="match status" value="1"/>
</dbReference>
<dbReference type="InterPro" id="IPR012338">
    <property type="entry name" value="Beta-lactam/transpept-like"/>
</dbReference>
<name>A0ABY6TER4_9CORY</name>
<accession>A0ABY6TER4</accession>
<dbReference type="InterPro" id="IPR050789">
    <property type="entry name" value="Diverse_Enzym_Activities"/>
</dbReference>
<evidence type="ECO:0000313" key="3">
    <source>
        <dbReference type="Proteomes" id="UP000280707"/>
    </source>
</evidence>
<dbReference type="SUPFAM" id="SSF56601">
    <property type="entry name" value="beta-lactamase/transpeptidase-like"/>
    <property type="match status" value="1"/>
</dbReference>
<proteinExistence type="predicted"/>
<dbReference type="EMBL" id="LR134408">
    <property type="protein sequence ID" value="VEH73345.1"/>
    <property type="molecule type" value="Genomic_DNA"/>
</dbReference>
<organism evidence="2 3">
    <name type="scientific">Corynebacterium segmentosum</name>
    <dbReference type="NCBI Taxonomy" id="43990"/>
    <lineage>
        <taxon>Bacteria</taxon>
        <taxon>Bacillati</taxon>
        <taxon>Actinomycetota</taxon>
        <taxon>Actinomycetes</taxon>
        <taxon>Mycobacteriales</taxon>
        <taxon>Corynebacteriaceae</taxon>
        <taxon>Corynebacterium</taxon>
    </lineage>
</organism>
<dbReference type="Gene3D" id="3.40.710.10">
    <property type="entry name" value="DD-peptidase/beta-lactamase superfamily"/>
    <property type="match status" value="1"/>
</dbReference>
<dbReference type="PANTHER" id="PTHR43283:SF15">
    <property type="entry name" value="CONSERVED PROTEIN"/>
    <property type="match status" value="1"/>
</dbReference>
<dbReference type="Proteomes" id="UP000280707">
    <property type="component" value="Chromosome"/>
</dbReference>
<gene>
    <name evidence="2" type="primary">bla</name>
    <name evidence="2" type="ORF">NCTC934_01643</name>
</gene>